<evidence type="ECO:0000256" key="4">
    <source>
        <dbReference type="ARBA" id="ARBA00022630"/>
    </source>
</evidence>
<dbReference type="InterPro" id="IPR017927">
    <property type="entry name" value="FAD-bd_FR_type"/>
</dbReference>
<keyword evidence="11" id="KW-1185">Reference proteome</keyword>
<dbReference type="VEuPathDB" id="FungiDB:F503_02677"/>
<proteinExistence type="inferred from homology"/>
<evidence type="ECO:0000259" key="9">
    <source>
        <dbReference type="PROSITE" id="PS51384"/>
    </source>
</evidence>
<evidence type="ECO:0000313" key="11">
    <source>
        <dbReference type="Proteomes" id="UP000016923"/>
    </source>
</evidence>
<dbReference type="SUPFAM" id="SSF52343">
    <property type="entry name" value="Ferredoxin reductase-like, C-terminal NADP-linked domain"/>
    <property type="match status" value="1"/>
</dbReference>
<dbReference type="InterPro" id="IPR008333">
    <property type="entry name" value="Cbr1-like_FAD-bd_dom"/>
</dbReference>
<dbReference type="Proteomes" id="UP000016923">
    <property type="component" value="Unassembled WGS sequence"/>
</dbReference>
<dbReference type="Pfam" id="PF00970">
    <property type="entry name" value="FAD_binding_6"/>
    <property type="match status" value="1"/>
</dbReference>
<keyword evidence="4 8" id="KW-0285">Flavoprotein</keyword>
<dbReference type="GO" id="GO:0006696">
    <property type="term" value="P:ergosterol biosynthetic process"/>
    <property type="evidence" value="ECO:0007669"/>
    <property type="project" value="TreeGrafter"/>
</dbReference>
<protein>
    <submittedName>
        <fullName evidence="10">Nadh-cytochrome b5 reductase</fullName>
    </submittedName>
</protein>
<dbReference type="STRING" id="1262450.S3BZ47"/>
<gene>
    <name evidence="10" type="ORF">F503_02677</name>
</gene>
<dbReference type="Pfam" id="PF00175">
    <property type="entry name" value="NAD_binding_1"/>
    <property type="match status" value="1"/>
</dbReference>
<dbReference type="InterPro" id="IPR001433">
    <property type="entry name" value="OxRdtase_FAD/NAD-bd"/>
</dbReference>
<dbReference type="eggNOG" id="KOG0534">
    <property type="taxonomic scope" value="Eukaryota"/>
</dbReference>
<feature type="binding site" evidence="8">
    <location>
        <position position="162"/>
    </location>
    <ligand>
        <name>FAD</name>
        <dbReference type="ChEBI" id="CHEBI:57692"/>
    </ligand>
</feature>
<dbReference type="PANTHER" id="PTHR19370">
    <property type="entry name" value="NADH-CYTOCHROME B5 REDUCTASE"/>
    <property type="match status" value="1"/>
</dbReference>
<comment type="similarity">
    <text evidence="3">Belongs to the flavoprotein pyridine nucleotide cytochrome reductase family.</text>
</comment>
<dbReference type="PANTHER" id="PTHR19370:SF101">
    <property type="entry name" value="NADH-CYTOCHROME B5 REDUCTASE"/>
    <property type="match status" value="1"/>
</dbReference>
<dbReference type="InterPro" id="IPR039261">
    <property type="entry name" value="FNR_nucleotide-bd"/>
</dbReference>
<dbReference type="SUPFAM" id="SSF63380">
    <property type="entry name" value="Riboflavin synthase domain-like"/>
    <property type="match status" value="1"/>
</dbReference>
<evidence type="ECO:0000256" key="7">
    <source>
        <dbReference type="ARBA" id="ARBA00023136"/>
    </source>
</evidence>
<evidence type="ECO:0000256" key="1">
    <source>
        <dbReference type="ARBA" id="ARBA00001974"/>
    </source>
</evidence>
<feature type="binding site" evidence="8">
    <location>
        <position position="164"/>
    </location>
    <ligand>
        <name>FAD</name>
        <dbReference type="ChEBI" id="CHEBI:57692"/>
    </ligand>
</feature>
<dbReference type="OMA" id="WLPVIRP"/>
<keyword evidence="7" id="KW-0472">Membrane</keyword>
<dbReference type="GO" id="GO:0004128">
    <property type="term" value="F:cytochrome-b5 reductase activity, acting on NAD(P)H"/>
    <property type="evidence" value="ECO:0007669"/>
    <property type="project" value="TreeGrafter"/>
</dbReference>
<dbReference type="GO" id="GO:0016020">
    <property type="term" value="C:membrane"/>
    <property type="evidence" value="ECO:0007669"/>
    <property type="project" value="UniProtKB-SubCell"/>
</dbReference>
<feature type="binding site" evidence="8">
    <location>
        <position position="138"/>
    </location>
    <ligand>
        <name>FAD</name>
        <dbReference type="ChEBI" id="CHEBI:57692"/>
    </ligand>
</feature>
<feature type="binding site" evidence="8">
    <location>
        <position position="156"/>
    </location>
    <ligand>
        <name>FAD</name>
        <dbReference type="ChEBI" id="CHEBI:57692"/>
    </ligand>
</feature>
<name>S3BZ47_OPHP1</name>
<evidence type="ECO:0000313" key="10">
    <source>
        <dbReference type="EMBL" id="EPE06549.1"/>
    </source>
</evidence>
<evidence type="ECO:0000256" key="8">
    <source>
        <dbReference type="PIRSR" id="PIRSR601834-1"/>
    </source>
</evidence>
<reference evidence="10 11" key="1">
    <citation type="journal article" date="2013" name="BMC Genomics">
        <title>The genome and transcriptome of the pine saprophyte Ophiostoma piceae, and a comparison with the bark beetle-associated pine pathogen Grosmannia clavigera.</title>
        <authorList>
            <person name="Haridas S."/>
            <person name="Wang Y."/>
            <person name="Lim L."/>
            <person name="Massoumi Alamouti S."/>
            <person name="Jackman S."/>
            <person name="Docking R."/>
            <person name="Robertson G."/>
            <person name="Birol I."/>
            <person name="Bohlmann J."/>
            <person name="Breuil C."/>
        </authorList>
    </citation>
    <scope>NUCLEOTIDE SEQUENCE [LARGE SCALE GENOMIC DNA]</scope>
    <source>
        <strain evidence="10 11">UAMH 11346</strain>
    </source>
</reference>
<dbReference type="OrthoDB" id="432685at2759"/>
<comment type="subcellular location">
    <subcellularLocation>
        <location evidence="2">Membrane</location>
    </subcellularLocation>
</comment>
<dbReference type="CDD" id="cd06183">
    <property type="entry name" value="cyt_b5_reduct_like"/>
    <property type="match status" value="1"/>
</dbReference>
<dbReference type="InterPro" id="IPR017938">
    <property type="entry name" value="Riboflavin_synthase-like_b-brl"/>
</dbReference>
<feature type="binding site" evidence="8">
    <location>
        <position position="204"/>
    </location>
    <ligand>
        <name>FAD</name>
        <dbReference type="ChEBI" id="CHEBI:57692"/>
    </ligand>
</feature>
<evidence type="ECO:0000256" key="6">
    <source>
        <dbReference type="ARBA" id="ARBA00023002"/>
    </source>
</evidence>
<feature type="binding site" evidence="8">
    <location>
        <position position="139"/>
    </location>
    <ligand>
        <name>FAD</name>
        <dbReference type="ChEBI" id="CHEBI:57692"/>
    </ligand>
</feature>
<dbReference type="Gene3D" id="2.40.30.10">
    <property type="entry name" value="Translation factors"/>
    <property type="match status" value="1"/>
</dbReference>
<organism evidence="10 11">
    <name type="scientific">Ophiostoma piceae (strain UAMH 11346)</name>
    <name type="common">Sap stain fungus</name>
    <dbReference type="NCBI Taxonomy" id="1262450"/>
    <lineage>
        <taxon>Eukaryota</taxon>
        <taxon>Fungi</taxon>
        <taxon>Dikarya</taxon>
        <taxon>Ascomycota</taxon>
        <taxon>Pezizomycotina</taxon>
        <taxon>Sordariomycetes</taxon>
        <taxon>Sordariomycetidae</taxon>
        <taxon>Ophiostomatales</taxon>
        <taxon>Ophiostomataceae</taxon>
        <taxon>Ophiostoma</taxon>
    </lineage>
</organism>
<dbReference type="PROSITE" id="PS51384">
    <property type="entry name" value="FAD_FR"/>
    <property type="match status" value="1"/>
</dbReference>
<dbReference type="EMBL" id="KE148153">
    <property type="protein sequence ID" value="EPE06549.1"/>
    <property type="molecule type" value="Genomic_DNA"/>
</dbReference>
<evidence type="ECO:0000256" key="3">
    <source>
        <dbReference type="ARBA" id="ARBA00006105"/>
    </source>
</evidence>
<dbReference type="AlphaFoldDB" id="S3BZ47"/>
<accession>S3BZ47</accession>
<dbReference type="Gene3D" id="3.40.50.80">
    <property type="entry name" value="Nucleotide-binding domain of ferredoxin-NADP reductase (FNR) module"/>
    <property type="match status" value="1"/>
</dbReference>
<dbReference type="InterPro" id="IPR001834">
    <property type="entry name" value="CBR-like"/>
</dbReference>
<comment type="cofactor">
    <cofactor evidence="1 8">
        <name>FAD</name>
        <dbReference type="ChEBI" id="CHEBI:57692"/>
    </cofactor>
</comment>
<feature type="binding site" evidence="8">
    <location>
        <position position="137"/>
    </location>
    <ligand>
        <name>FAD</name>
        <dbReference type="ChEBI" id="CHEBI:57692"/>
    </ligand>
</feature>
<feature type="domain" description="FAD-binding FR-type" evidence="9">
    <location>
        <begin position="83"/>
        <end position="189"/>
    </location>
</feature>
<keyword evidence="5 8" id="KW-0274">FAD</keyword>
<evidence type="ECO:0000256" key="5">
    <source>
        <dbReference type="ARBA" id="ARBA00022827"/>
    </source>
</evidence>
<sequence length="325" mass="34481">MSLPILSPARLGLRPLAQQTYRLLSSQPSAHASLPARIPHSKTSSVALVAAAAVAVGAYVAYTRTASSARAETAGGKPPFASFGFRTLTLASSESLNHNVKHLRFDLPDPQSSSGLTVTSALLAITFPGGSWLPTLRPYTPINDADDRGHIDFFVKQYPGGKQSTYLHSLSPGDTVTFVRIPGYSWKANEQAHIGLVAGGQGITPCYQLLRGILCNPNDNTKITLVWGVNTEADILLDRELQNLQKQHPGRLTVKYVVSQPSGNSAVESSKGRVTSEVLKAAGVAASSGVGKIFLSGPPAMETALVARDGPLAELGYSKKDIHKF</sequence>
<keyword evidence="6" id="KW-0560">Oxidoreductase</keyword>
<evidence type="ECO:0000256" key="2">
    <source>
        <dbReference type="ARBA" id="ARBA00004370"/>
    </source>
</evidence>
<dbReference type="HOGENOM" id="CLU_003827_9_1_1"/>